<organism evidence="10">
    <name type="scientific">uncultured Gemmatimonadota bacterium</name>
    <dbReference type="NCBI Taxonomy" id="203437"/>
    <lineage>
        <taxon>Bacteria</taxon>
        <taxon>Pseudomonadati</taxon>
        <taxon>Gemmatimonadota</taxon>
        <taxon>environmental samples</taxon>
    </lineage>
</organism>
<dbReference type="GO" id="GO:0019481">
    <property type="term" value="P:L-alanine catabolic process, by transamination"/>
    <property type="evidence" value="ECO:0007669"/>
    <property type="project" value="TreeGrafter"/>
</dbReference>
<comment type="subunit">
    <text evidence="3">Homotetramer.</text>
</comment>
<dbReference type="InterPro" id="IPR015424">
    <property type="entry name" value="PyrdxlP-dep_Trfase"/>
</dbReference>
<evidence type="ECO:0000256" key="3">
    <source>
        <dbReference type="ARBA" id="ARBA00011881"/>
    </source>
</evidence>
<keyword evidence="7 9" id="KW-0663">Pyridoxal phosphate</keyword>
<dbReference type="GO" id="GO:0009436">
    <property type="term" value="P:glyoxylate catabolic process"/>
    <property type="evidence" value="ECO:0007669"/>
    <property type="project" value="TreeGrafter"/>
</dbReference>
<evidence type="ECO:0000313" key="10">
    <source>
        <dbReference type="EMBL" id="CAA9315758.1"/>
    </source>
</evidence>
<comment type="similarity">
    <text evidence="2 9">Belongs to the class-III pyridoxal-phosphate-dependent aminotransferase family.</text>
</comment>
<gene>
    <name evidence="10" type="ORF">AVDCRST_MAG89-1384</name>
</gene>
<dbReference type="PANTHER" id="PTHR45688">
    <property type="match status" value="1"/>
</dbReference>
<accession>A0A6J4KVV8</accession>
<keyword evidence="8" id="KW-0809">Transit peptide</keyword>
<evidence type="ECO:0000256" key="8">
    <source>
        <dbReference type="ARBA" id="ARBA00022946"/>
    </source>
</evidence>
<dbReference type="PROSITE" id="PS00600">
    <property type="entry name" value="AA_TRANSFER_CLASS_3"/>
    <property type="match status" value="1"/>
</dbReference>
<evidence type="ECO:0000256" key="4">
    <source>
        <dbReference type="ARBA" id="ARBA00013049"/>
    </source>
</evidence>
<dbReference type="Pfam" id="PF00202">
    <property type="entry name" value="Aminotran_3"/>
    <property type="match status" value="1"/>
</dbReference>
<comment type="cofactor">
    <cofactor evidence="1">
        <name>pyridoxal 5'-phosphate</name>
        <dbReference type="ChEBI" id="CHEBI:597326"/>
    </cofactor>
</comment>
<dbReference type="InterPro" id="IPR005814">
    <property type="entry name" value="Aminotrans_3"/>
</dbReference>
<dbReference type="InterPro" id="IPR015422">
    <property type="entry name" value="PyrdxlP-dep_Trfase_small"/>
</dbReference>
<dbReference type="InterPro" id="IPR015421">
    <property type="entry name" value="PyrdxlP-dep_Trfase_major"/>
</dbReference>
<dbReference type="GO" id="GO:0030170">
    <property type="term" value="F:pyridoxal phosphate binding"/>
    <property type="evidence" value="ECO:0007669"/>
    <property type="project" value="InterPro"/>
</dbReference>
<reference evidence="10" key="1">
    <citation type="submission" date="2020-02" db="EMBL/GenBank/DDBJ databases">
        <authorList>
            <person name="Meier V. D."/>
        </authorList>
    </citation>
    <scope>NUCLEOTIDE SEQUENCE</scope>
    <source>
        <strain evidence="10">AVDCRST_MAG89</strain>
    </source>
</reference>
<sequence length="453" mass="49288">MTDLLAAPVEMPPFEHVPQPYRGPSRDEVLAMRKQYVNPAVFTLYRDPLMLVEGKMQYLFDETGRRYLDLFAGIVTVSCGHCHPRVVDAVRRQMETLQHATTIYLHPGLPQLARKLASKMPPGLDVTYFVNSGSEANDLAITMARLFTGNNDVIAVRNGYHGGSPTAMGLTSHHTWKFPTQVNSGIHHTLCPDPYRSSVDGTPEEIARRSAEDIRETIRYGTPGRIAAFISEPIQGVGGATRGDAAYLAEAYRITREHGGLCIADEVQTGFGRTGENYWGFQNSGVVPDIVTMAKGLGNGVPMAAVTTRREIAEKLAQRIHFNTFGGNAVAMAAGLAVLDVIDDEGLQENARVIGGRLMAGLRELRERPPLIGDVRGTGLMLGVELVKDRQTRAPAREETAEVLEACREIGVLVGKGGLDGNVLRIKPPMCITAADADFALDVLDRAFSRVEG</sequence>
<evidence type="ECO:0000256" key="9">
    <source>
        <dbReference type="RuleBase" id="RU003560"/>
    </source>
</evidence>
<dbReference type="EMBL" id="CADCTV010000303">
    <property type="protein sequence ID" value="CAA9315758.1"/>
    <property type="molecule type" value="Genomic_DNA"/>
</dbReference>
<dbReference type="GO" id="GO:0008453">
    <property type="term" value="F:alanine-glyoxylate transaminase activity"/>
    <property type="evidence" value="ECO:0007669"/>
    <property type="project" value="UniProtKB-EC"/>
</dbReference>
<dbReference type="Gene3D" id="3.40.640.10">
    <property type="entry name" value="Type I PLP-dependent aspartate aminotransferase-like (Major domain)"/>
    <property type="match status" value="1"/>
</dbReference>
<proteinExistence type="inferred from homology"/>
<keyword evidence="6 10" id="KW-0808">Transferase</keyword>
<dbReference type="CDD" id="cd00610">
    <property type="entry name" value="OAT_like"/>
    <property type="match status" value="1"/>
</dbReference>
<evidence type="ECO:0000256" key="6">
    <source>
        <dbReference type="ARBA" id="ARBA00022679"/>
    </source>
</evidence>
<evidence type="ECO:0000256" key="2">
    <source>
        <dbReference type="ARBA" id="ARBA00008954"/>
    </source>
</evidence>
<name>A0A6J4KVV8_9BACT</name>
<evidence type="ECO:0000256" key="7">
    <source>
        <dbReference type="ARBA" id="ARBA00022898"/>
    </source>
</evidence>
<dbReference type="SUPFAM" id="SSF53383">
    <property type="entry name" value="PLP-dependent transferases"/>
    <property type="match status" value="1"/>
</dbReference>
<dbReference type="Gene3D" id="3.90.1150.10">
    <property type="entry name" value="Aspartate Aminotransferase, domain 1"/>
    <property type="match status" value="1"/>
</dbReference>
<evidence type="ECO:0000256" key="5">
    <source>
        <dbReference type="ARBA" id="ARBA00022576"/>
    </source>
</evidence>
<evidence type="ECO:0000256" key="1">
    <source>
        <dbReference type="ARBA" id="ARBA00001933"/>
    </source>
</evidence>
<keyword evidence="5 10" id="KW-0032">Aminotransferase</keyword>
<dbReference type="InterPro" id="IPR049704">
    <property type="entry name" value="Aminotrans_3_PPA_site"/>
</dbReference>
<dbReference type="FunFam" id="3.40.640.10:FF:000004">
    <property type="entry name" value="Acetylornithine aminotransferase"/>
    <property type="match status" value="1"/>
</dbReference>
<dbReference type="PANTHER" id="PTHR45688:SF3">
    <property type="entry name" value="ALANINE--GLYOXYLATE AMINOTRANSFERASE 2, MITOCHONDRIAL"/>
    <property type="match status" value="1"/>
</dbReference>
<dbReference type="PIRSF" id="PIRSF000521">
    <property type="entry name" value="Transaminase_4ab_Lys_Orn"/>
    <property type="match status" value="1"/>
</dbReference>
<dbReference type="EC" id="2.6.1.44" evidence="4"/>
<protein>
    <recommendedName>
        <fullName evidence="4">alanine--glyoxylate transaminase</fullName>
        <ecNumber evidence="4">2.6.1.44</ecNumber>
    </recommendedName>
</protein>
<dbReference type="AlphaFoldDB" id="A0A6J4KVV8"/>